<evidence type="ECO:0000313" key="2">
    <source>
        <dbReference type="EMBL" id="AKV00443.1"/>
    </source>
</evidence>
<dbReference type="STRING" id="1391654.AKJ09_07106"/>
<reference evidence="2 3" key="1">
    <citation type="submission" date="2015-08" db="EMBL/GenBank/DDBJ databases">
        <authorList>
            <person name="Babu N.S."/>
            <person name="Beckwith C.J."/>
            <person name="Beseler K.G."/>
            <person name="Brison A."/>
            <person name="Carone J.V."/>
            <person name="Caskin T.P."/>
            <person name="Diamond M."/>
            <person name="Durham M.E."/>
            <person name="Foxe J.M."/>
            <person name="Go M."/>
            <person name="Henderson B.A."/>
            <person name="Jones I.B."/>
            <person name="McGettigan J.A."/>
            <person name="Micheletti S.J."/>
            <person name="Nasrallah M.E."/>
            <person name="Ortiz D."/>
            <person name="Piller C.R."/>
            <person name="Privatt S.R."/>
            <person name="Schneider S.L."/>
            <person name="Sharp S."/>
            <person name="Smith T.C."/>
            <person name="Stanton J.D."/>
            <person name="Ullery H.E."/>
            <person name="Wilson R.J."/>
            <person name="Serrano M.G."/>
            <person name="Buck G."/>
            <person name="Lee V."/>
            <person name="Wang Y."/>
            <person name="Carvalho R."/>
            <person name="Voegtly L."/>
            <person name="Shi R."/>
            <person name="Duckworth R."/>
            <person name="Johnson A."/>
            <person name="Loviza R."/>
            <person name="Walstead R."/>
            <person name="Shah Z."/>
            <person name="Kiflezghi M."/>
            <person name="Wade K."/>
            <person name="Ball S.L."/>
            <person name="Bradley K.W."/>
            <person name="Asai D.J."/>
            <person name="Bowman C.A."/>
            <person name="Russell D.A."/>
            <person name="Pope W.H."/>
            <person name="Jacobs-Sera D."/>
            <person name="Hendrix R.W."/>
            <person name="Hatfull G.F."/>
        </authorList>
    </citation>
    <scope>NUCLEOTIDE SEQUENCE [LARGE SCALE GENOMIC DNA]</scope>
    <source>
        <strain evidence="2 3">DSM 27648</strain>
    </source>
</reference>
<dbReference type="RefSeq" id="WP_146651732.1">
    <property type="nucleotide sequence ID" value="NZ_CP012333.1"/>
</dbReference>
<evidence type="ECO:0000256" key="1">
    <source>
        <dbReference type="SAM" id="MobiDB-lite"/>
    </source>
</evidence>
<organism evidence="2 3">
    <name type="scientific">Labilithrix luteola</name>
    <dbReference type="NCBI Taxonomy" id="1391654"/>
    <lineage>
        <taxon>Bacteria</taxon>
        <taxon>Pseudomonadati</taxon>
        <taxon>Myxococcota</taxon>
        <taxon>Polyangia</taxon>
        <taxon>Polyangiales</taxon>
        <taxon>Labilitrichaceae</taxon>
        <taxon>Labilithrix</taxon>
    </lineage>
</organism>
<dbReference type="KEGG" id="llu:AKJ09_07106"/>
<name>A0A0K1Q3W6_9BACT</name>
<dbReference type="AlphaFoldDB" id="A0A0K1Q3W6"/>
<proteinExistence type="predicted"/>
<sequence length="234" mass="24937">MSRDPIRLSELRDPPSADAEFLGTVLRTARRASPPLGKMDELASRLGPMLGDKPPSPVRWMPWASASVVAIALVTATVVVTRSNSGAAVAPTTTTTTVRTERPEPAPERAAAPVEAAPAISVDSLPDVHTQRVPVPASAPATSLARCNEVELIDAADTKLRAGDAAGALAMTREHEQRCASGTLAQERERIAIEALAKLGRNDAARARAHAFEERYPSSPHVRRVRQVIGDLNR</sequence>
<dbReference type="OrthoDB" id="5526694at2"/>
<dbReference type="EMBL" id="CP012333">
    <property type="protein sequence ID" value="AKV00443.1"/>
    <property type="molecule type" value="Genomic_DNA"/>
</dbReference>
<protein>
    <submittedName>
        <fullName evidence="2">Uncharacterized protein</fullName>
    </submittedName>
</protein>
<accession>A0A0K1Q3W6</accession>
<evidence type="ECO:0000313" key="3">
    <source>
        <dbReference type="Proteomes" id="UP000064967"/>
    </source>
</evidence>
<keyword evidence="3" id="KW-1185">Reference proteome</keyword>
<gene>
    <name evidence="2" type="ORF">AKJ09_07106</name>
</gene>
<feature type="region of interest" description="Disordered" evidence="1">
    <location>
        <begin position="90"/>
        <end position="115"/>
    </location>
</feature>
<dbReference type="Proteomes" id="UP000064967">
    <property type="component" value="Chromosome"/>
</dbReference>